<name>A0ABQ2F958_9MICO</name>
<gene>
    <name evidence="1" type="ORF">GCM10011509_23190</name>
</gene>
<keyword evidence="2" id="KW-1185">Reference proteome</keyword>
<dbReference type="EMBL" id="BMLB01000004">
    <property type="protein sequence ID" value="GGK73893.1"/>
    <property type="molecule type" value="Genomic_DNA"/>
</dbReference>
<evidence type="ECO:0000313" key="2">
    <source>
        <dbReference type="Proteomes" id="UP000662111"/>
    </source>
</evidence>
<accession>A0ABQ2F958</accession>
<reference evidence="2" key="1">
    <citation type="journal article" date="2019" name="Int. J. Syst. Evol. Microbiol.">
        <title>The Global Catalogue of Microorganisms (GCM) 10K type strain sequencing project: providing services to taxonomists for standard genome sequencing and annotation.</title>
        <authorList>
            <consortium name="The Broad Institute Genomics Platform"/>
            <consortium name="The Broad Institute Genome Sequencing Center for Infectious Disease"/>
            <person name="Wu L."/>
            <person name="Ma J."/>
        </authorList>
    </citation>
    <scope>NUCLEOTIDE SEQUENCE [LARGE SCALE GENOMIC DNA]</scope>
    <source>
        <strain evidence="2">CGMCC 1.5362</strain>
    </source>
</reference>
<organism evidence="1 2">
    <name type="scientific">Ornithinimicrobium pekingense</name>
    <dbReference type="NCBI Taxonomy" id="384677"/>
    <lineage>
        <taxon>Bacteria</taxon>
        <taxon>Bacillati</taxon>
        <taxon>Actinomycetota</taxon>
        <taxon>Actinomycetes</taxon>
        <taxon>Micrococcales</taxon>
        <taxon>Ornithinimicrobiaceae</taxon>
        <taxon>Ornithinimicrobium</taxon>
    </lineage>
</organism>
<proteinExistence type="predicted"/>
<comment type="caution">
    <text evidence="1">The sequence shown here is derived from an EMBL/GenBank/DDBJ whole genome shotgun (WGS) entry which is preliminary data.</text>
</comment>
<sequence length="66" mass="7184">MLGIRMSAARHVADLGRRRITDRSLGGWGHIGAHIRVGRGAAGVDVGGMLAVWTKHLLRGTRMERL</sequence>
<dbReference type="Proteomes" id="UP000662111">
    <property type="component" value="Unassembled WGS sequence"/>
</dbReference>
<protein>
    <submittedName>
        <fullName evidence="1">Uncharacterized protein</fullName>
    </submittedName>
</protein>
<evidence type="ECO:0000313" key="1">
    <source>
        <dbReference type="EMBL" id="GGK73893.1"/>
    </source>
</evidence>